<reference evidence="1 2" key="1">
    <citation type="submission" date="2019-04" db="EMBL/GenBank/DDBJ databases">
        <title>An improved genome assembly and genetic linkage map for asparagus bean, Vigna unguiculata ssp. sesquipedialis.</title>
        <authorList>
            <person name="Xia Q."/>
            <person name="Zhang R."/>
            <person name="Dong Y."/>
        </authorList>
    </citation>
    <scope>NUCLEOTIDE SEQUENCE [LARGE SCALE GENOMIC DNA]</scope>
    <source>
        <tissue evidence="1">Leaf</tissue>
    </source>
</reference>
<organism evidence="1 2">
    <name type="scientific">Vigna unguiculata</name>
    <name type="common">Cowpea</name>
    <dbReference type="NCBI Taxonomy" id="3917"/>
    <lineage>
        <taxon>Eukaryota</taxon>
        <taxon>Viridiplantae</taxon>
        <taxon>Streptophyta</taxon>
        <taxon>Embryophyta</taxon>
        <taxon>Tracheophyta</taxon>
        <taxon>Spermatophyta</taxon>
        <taxon>Magnoliopsida</taxon>
        <taxon>eudicotyledons</taxon>
        <taxon>Gunneridae</taxon>
        <taxon>Pentapetalae</taxon>
        <taxon>rosids</taxon>
        <taxon>fabids</taxon>
        <taxon>Fabales</taxon>
        <taxon>Fabaceae</taxon>
        <taxon>Papilionoideae</taxon>
        <taxon>50 kb inversion clade</taxon>
        <taxon>NPAAA clade</taxon>
        <taxon>indigoferoid/millettioid clade</taxon>
        <taxon>Phaseoleae</taxon>
        <taxon>Vigna</taxon>
    </lineage>
</organism>
<dbReference type="AlphaFoldDB" id="A0A4D6LNU8"/>
<proteinExistence type="predicted"/>
<accession>A0A4D6LNU8</accession>
<keyword evidence="2" id="KW-1185">Reference proteome</keyword>
<evidence type="ECO:0000313" key="2">
    <source>
        <dbReference type="Proteomes" id="UP000501690"/>
    </source>
</evidence>
<dbReference type="EMBL" id="CP039348">
    <property type="protein sequence ID" value="QCD90592.1"/>
    <property type="molecule type" value="Genomic_DNA"/>
</dbReference>
<gene>
    <name evidence="1" type="ORF">DEO72_LG4g1549</name>
</gene>
<evidence type="ECO:0000313" key="1">
    <source>
        <dbReference type="EMBL" id="QCD90592.1"/>
    </source>
</evidence>
<dbReference type="Proteomes" id="UP000501690">
    <property type="component" value="Linkage Group LG4"/>
</dbReference>
<sequence>MDSVYPQPDPSKKICLLPARLLVGYPFKKYPWIFSKIREYPWIPDTRKYF</sequence>
<name>A0A4D6LNU8_VIGUN</name>
<protein>
    <submittedName>
        <fullName evidence="1">Uncharacterized protein</fullName>
    </submittedName>
</protein>